<dbReference type="AlphaFoldDB" id="A0AAV7ZQP9"/>
<feature type="compositionally biased region" description="Low complexity" evidence="1">
    <location>
        <begin position="168"/>
        <end position="184"/>
    </location>
</feature>
<feature type="compositionally biased region" description="Basic residues" evidence="1">
    <location>
        <begin position="185"/>
        <end position="196"/>
    </location>
</feature>
<organism evidence="2 3">
    <name type="scientific">Anaeramoeba flamelloides</name>
    <dbReference type="NCBI Taxonomy" id="1746091"/>
    <lineage>
        <taxon>Eukaryota</taxon>
        <taxon>Metamonada</taxon>
        <taxon>Anaeramoebidae</taxon>
        <taxon>Anaeramoeba</taxon>
    </lineage>
</organism>
<comment type="caution">
    <text evidence="2">The sequence shown here is derived from an EMBL/GenBank/DDBJ whole genome shotgun (WGS) entry which is preliminary data.</text>
</comment>
<feature type="compositionally biased region" description="Low complexity" evidence="1">
    <location>
        <begin position="237"/>
        <end position="248"/>
    </location>
</feature>
<sequence length="585" mass="68259">MNSSTTHPFSLYDETIMNENLFSNNFFSLEGIDELDLSLAPDLDLEFNDYMQFESLEDFQKGNNTSFFPESLETNPKCNDLFFPEMTNLETVANEPVSPMINECTDISEVKIANTNSPVYDLLKIEQFSPVQTIPHECEIQNQNQNQNQIENQNSIEVVTNNDQIVSKQQTKQKSNTTQITTKKQPLRRSTRRRTPKLPIVSTRVTRSSRRSKITNNQPKQQQKKPTNMRKRRHTTTKGSKTNGNNTTIENGKEIFKLLTGQLWIMSGGSTYKFLLPYTEKFAQAIGEKLNADENEVNGIKSQLKYLLSNSRRTFTEYVLEIFLAVLSLVHMKSKPKTQLSVRFKKVLMQMKEFQMNQTKVQKKPNRTDNNQTTTTQDYIQFQAKINHKLEKIASKIFTQEVLMYWFEKRFFPRFENTFSQENQTFFYSNYLFELAKSKFILMSWILAKELLKRDGPVKQYSQLIDLEYNKNAVNLYTNNRGRKLRLIKELIVKFGLNNGNYWDSSSTTFFNQNNLTINTLLNQQPFKQIMENPLLNKFSKNNTQNTSLVIKKRTLATNANQEMIGLDWISKNRILNNSIDFSQI</sequence>
<protein>
    <submittedName>
        <fullName evidence="2">Uncharacterized protein</fullName>
    </submittedName>
</protein>
<proteinExistence type="predicted"/>
<feature type="compositionally biased region" description="Basic residues" evidence="1">
    <location>
        <begin position="227"/>
        <end position="236"/>
    </location>
</feature>
<accession>A0AAV7ZQP9</accession>
<evidence type="ECO:0000313" key="2">
    <source>
        <dbReference type="EMBL" id="KAJ3442817.1"/>
    </source>
</evidence>
<reference evidence="2" key="1">
    <citation type="submission" date="2022-08" db="EMBL/GenBank/DDBJ databases">
        <title>Novel sulphate-reducing endosymbionts in the free-living metamonad Anaeramoeba.</title>
        <authorList>
            <person name="Jerlstrom-Hultqvist J."/>
            <person name="Cepicka I."/>
            <person name="Gallot-Lavallee L."/>
            <person name="Salas-Leiva D."/>
            <person name="Curtis B.A."/>
            <person name="Zahonova K."/>
            <person name="Pipaliya S."/>
            <person name="Dacks J."/>
            <person name="Roger A.J."/>
        </authorList>
    </citation>
    <scope>NUCLEOTIDE SEQUENCE</scope>
    <source>
        <strain evidence="2">Busselton2</strain>
    </source>
</reference>
<dbReference type="EMBL" id="JANTQA010000026">
    <property type="protein sequence ID" value="KAJ3442817.1"/>
    <property type="molecule type" value="Genomic_DNA"/>
</dbReference>
<gene>
    <name evidence="2" type="ORF">M0812_12568</name>
</gene>
<evidence type="ECO:0000313" key="3">
    <source>
        <dbReference type="Proteomes" id="UP001146793"/>
    </source>
</evidence>
<feature type="region of interest" description="Disordered" evidence="1">
    <location>
        <begin position="167"/>
        <end position="248"/>
    </location>
</feature>
<dbReference type="Proteomes" id="UP001146793">
    <property type="component" value="Unassembled WGS sequence"/>
</dbReference>
<evidence type="ECO:0000256" key="1">
    <source>
        <dbReference type="SAM" id="MobiDB-lite"/>
    </source>
</evidence>
<name>A0AAV7ZQP9_9EUKA</name>
<feature type="compositionally biased region" description="Low complexity" evidence="1">
    <location>
        <begin position="215"/>
        <end position="226"/>
    </location>
</feature>